<organism evidence="3 4">
    <name type="scientific">Pseudomonas anguilliseptica</name>
    <dbReference type="NCBI Taxonomy" id="53406"/>
    <lineage>
        <taxon>Bacteria</taxon>
        <taxon>Pseudomonadati</taxon>
        <taxon>Pseudomonadota</taxon>
        <taxon>Gammaproteobacteria</taxon>
        <taxon>Pseudomonadales</taxon>
        <taxon>Pseudomonadaceae</taxon>
        <taxon>Pseudomonas</taxon>
    </lineage>
</organism>
<feature type="chain" id="PRO_5017365273" evidence="1">
    <location>
        <begin position="23"/>
        <end position="133"/>
    </location>
</feature>
<evidence type="ECO:0000313" key="4">
    <source>
        <dbReference type="Proteomes" id="UP000242849"/>
    </source>
</evidence>
<accession>A0A1H5EVB4</accession>
<sequence>MKVGISSALAISLGLLAAPVWAGDCANAMDQFTLNQCAAADYATQDKRLNQLYGDYRKRLDDGQRQQFKEVQLAWIKFRDLACAFESASVEGGSAYPMVLNGCLTQKTAARVKELEQLAVCEEGDLSCPMLAQ</sequence>
<dbReference type="PANTHER" id="PTHR39176">
    <property type="entry name" value="PERIPLASMIC PROTEIN-RELATED"/>
    <property type="match status" value="1"/>
</dbReference>
<proteinExistence type="predicted"/>
<dbReference type="EMBL" id="FNSC01000001">
    <property type="protein sequence ID" value="SED95033.1"/>
    <property type="molecule type" value="Genomic_DNA"/>
</dbReference>
<feature type="domain" description="Lysozyme inhibitor LprI-like N-terminal" evidence="2">
    <location>
        <begin position="25"/>
        <end position="115"/>
    </location>
</feature>
<keyword evidence="4" id="KW-1185">Reference proteome</keyword>
<evidence type="ECO:0000259" key="2">
    <source>
        <dbReference type="Pfam" id="PF07007"/>
    </source>
</evidence>
<dbReference type="Pfam" id="PF07007">
    <property type="entry name" value="LprI"/>
    <property type="match status" value="1"/>
</dbReference>
<evidence type="ECO:0000313" key="3">
    <source>
        <dbReference type="EMBL" id="SED95033.1"/>
    </source>
</evidence>
<dbReference type="InterPro" id="IPR009739">
    <property type="entry name" value="LprI-like_N"/>
</dbReference>
<evidence type="ECO:0000256" key="1">
    <source>
        <dbReference type="SAM" id="SignalP"/>
    </source>
</evidence>
<protein>
    <submittedName>
        <fullName evidence="3">Uncharacterized conserved protein YecT, DUF1311 family</fullName>
    </submittedName>
</protein>
<dbReference type="Gene3D" id="1.20.1270.180">
    <property type="match status" value="1"/>
</dbReference>
<dbReference type="RefSeq" id="WP_090385531.1">
    <property type="nucleotide sequence ID" value="NZ_CP156749.1"/>
</dbReference>
<dbReference type="PANTHER" id="PTHR39176:SF1">
    <property type="entry name" value="PERIPLASMIC PROTEIN"/>
    <property type="match status" value="1"/>
</dbReference>
<feature type="signal peptide" evidence="1">
    <location>
        <begin position="1"/>
        <end position="22"/>
    </location>
</feature>
<gene>
    <name evidence="3" type="ORF">SAMN05421553_3705</name>
</gene>
<keyword evidence="1" id="KW-0732">Signal</keyword>
<reference evidence="4" key="1">
    <citation type="submission" date="2016-10" db="EMBL/GenBank/DDBJ databases">
        <authorList>
            <person name="Varghese N."/>
            <person name="Submissions S."/>
        </authorList>
    </citation>
    <scope>NUCLEOTIDE SEQUENCE [LARGE SCALE GENOMIC DNA]</scope>
    <source>
        <strain evidence="4">DSM 12111</strain>
    </source>
</reference>
<dbReference type="OrthoDB" id="7340239at2"/>
<dbReference type="STRING" id="53406.SAMN05421553_3705"/>
<name>A0A1H5EVB4_PSEAG</name>
<dbReference type="Proteomes" id="UP000242849">
    <property type="component" value="Unassembled WGS sequence"/>
</dbReference>
<dbReference type="AlphaFoldDB" id="A0A1H5EVB4"/>